<dbReference type="OrthoDB" id="7831428at2"/>
<evidence type="ECO:0000313" key="2">
    <source>
        <dbReference type="Proteomes" id="UP000184932"/>
    </source>
</evidence>
<evidence type="ECO:0000313" key="1">
    <source>
        <dbReference type="EMBL" id="SIN82745.1"/>
    </source>
</evidence>
<dbReference type="Pfam" id="PF11319">
    <property type="entry name" value="VasI"/>
    <property type="match status" value="1"/>
</dbReference>
<name>A0A1N6EI94_9RHOB</name>
<dbReference type="RefSeq" id="WP_084192903.1">
    <property type="nucleotide sequence ID" value="NZ_FSRL01000001.1"/>
</dbReference>
<dbReference type="Proteomes" id="UP000184932">
    <property type="component" value="Unassembled WGS sequence"/>
</dbReference>
<sequence length="237" mass="25752">MKALNTGTSSCLSDLVHDGVLGRNSLLRLALLLASVGIGMCCAKSASAQDSIARCVSIKNEVARLNCYDAAASSFADVDREGRPVEIPTKPTVADGTGKWNYQSSSDPLTDEAVFTAYVTSDYPSAGRDPILFVRCKSNSIDAYIAWNEYLSDNTTVTVRFGDDEPETSNWASAVDETATFVPGGRLQAFLTRMMTVDKLTARIQPYREGPVTAVFDLTGMKTVFDPYRDLCRLENS</sequence>
<proteinExistence type="predicted"/>
<organism evidence="1 2">
    <name type="scientific">Vannielia litorea</name>
    <dbReference type="NCBI Taxonomy" id="1217970"/>
    <lineage>
        <taxon>Bacteria</taxon>
        <taxon>Pseudomonadati</taxon>
        <taxon>Pseudomonadota</taxon>
        <taxon>Alphaproteobacteria</taxon>
        <taxon>Rhodobacterales</taxon>
        <taxon>Paracoccaceae</taxon>
        <taxon>Vannielia</taxon>
    </lineage>
</organism>
<accession>A0A1N6EI94</accession>
<dbReference type="EMBL" id="FSRL01000001">
    <property type="protein sequence ID" value="SIN82745.1"/>
    <property type="molecule type" value="Genomic_DNA"/>
</dbReference>
<gene>
    <name evidence="1" type="ORF">SAMN05444002_0817</name>
</gene>
<protein>
    <submittedName>
        <fullName evidence="1">Type VI secretion system VasI, EvfG, VC_A0118</fullName>
    </submittedName>
</protein>
<dbReference type="STRING" id="1217970.SAMN05444002_0817"/>
<dbReference type="AlphaFoldDB" id="A0A1N6EI94"/>
<keyword evidence="2" id="KW-1185">Reference proteome</keyword>
<reference evidence="2" key="1">
    <citation type="submission" date="2016-11" db="EMBL/GenBank/DDBJ databases">
        <authorList>
            <person name="Varghese N."/>
            <person name="Submissions S."/>
        </authorList>
    </citation>
    <scope>NUCLEOTIDE SEQUENCE [LARGE SCALE GENOMIC DNA]</scope>
    <source>
        <strain evidence="2">DSM 29440</strain>
    </source>
</reference>
<dbReference type="InterPro" id="IPR017738">
    <property type="entry name" value="T6SS-assoc_VCA0118"/>
</dbReference>